<name>A0ABV6L784_9SPHI</name>
<dbReference type="SUPFAM" id="SSF49464">
    <property type="entry name" value="Carboxypeptidase regulatory domain-like"/>
    <property type="match status" value="1"/>
</dbReference>
<evidence type="ECO:0000313" key="3">
    <source>
        <dbReference type="EMBL" id="MFC0515312.1"/>
    </source>
</evidence>
<dbReference type="InterPro" id="IPR018247">
    <property type="entry name" value="EF_Hand_1_Ca_BS"/>
</dbReference>
<dbReference type="InterPro" id="IPR012910">
    <property type="entry name" value="Plug_dom"/>
</dbReference>
<dbReference type="InterPro" id="IPR023996">
    <property type="entry name" value="TonB-dep_OMP_SusC/RagA"/>
</dbReference>
<organism evidence="3 4">
    <name type="scientific">Mucilaginibacter angelicae</name>
    <dbReference type="NCBI Taxonomy" id="869718"/>
    <lineage>
        <taxon>Bacteria</taxon>
        <taxon>Pseudomonadati</taxon>
        <taxon>Bacteroidota</taxon>
        <taxon>Sphingobacteriia</taxon>
        <taxon>Sphingobacteriales</taxon>
        <taxon>Sphingobacteriaceae</taxon>
        <taxon>Mucilaginibacter</taxon>
    </lineage>
</organism>
<dbReference type="InterPro" id="IPR008969">
    <property type="entry name" value="CarboxyPept-like_regulatory"/>
</dbReference>
<dbReference type="Pfam" id="PF07715">
    <property type="entry name" value="Plug"/>
    <property type="match status" value="1"/>
</dbReference>
<keyword evidence="1" id="KW-0813">Transport</keyword>
<evidence type="ECO:0000259" key="2">
    <source>
        <dbReference type="Pfam" id="PF07715"/>
    </source>
</evidence>
<dbReference type="PROSITE" id="PS00018">
    <property type="entry name" value="EF_HAND_1"/>
    <property type="match status" value="1"/>
</dbReference>
<dbReference type="SUPFAM" id="SSF56935">
    <property type="entry name" value="Porins"/>
    <property type="match status" value="1"/>
</dbReference>
<dbReference type="Proteomes" id="UP001589828">
    <property type="component" value="Unassembled WGS sequence"/>
</dbReference>
<dbReference type="NCBIfam" id="TIGR04057">
    <property type="entry name" value="SusC_RagA_signa"/>
    <property type="match status" value="1"/>
</dbReference>
<dbReference type="InterPro" id="IPR023997">
    <property type="entry name" value="TonB-dep_OMP_SusC/RagA_CS"/>
</dbReference>
<comment type="caution">
    <text evidence="3">The sequence shown here is derived from an EMBL/GenBank/DDBJ whole genome shotgun (WGS) entry which is preliminary data.</text>
</comment>
<comment type="similarity">
    <text evidence="1">Belongs to the TonB-dependent receptor family.</text>
</comment>
<keyword evidence="1" id="KW-0472">Membrane</keyword>
<protein>
    <submittedName>
        <fullName evidence="3">SusC/RagA family TonB-linked outer membrane protein</fullName>
    </submittedName>
</protein>
<dbReference type="InterPro" id="IPR039426">
    <property type="entry name" value="TonB-dep_rcpt-like"/>
</dbReference>
<keyword evidence="1" id="KW-1134">Transmembrane beta strand</keyword>
<evidence type="ECO:0000313" key="4">
    <source>
        <dbReference type="Proteomes" id="UP001589828"/>
    </source>
</evidence>
<dbReference type="InterPro" id="IPR037066">
    <property type="entry name" value="Plug_dom_sf"/>
</dbReference>
<keyword evidence="1" id="KW-0812">Transmembrane</keyword>
<evidence type="ECO:0000256" key="1">
    <source>
        <dbReference type="PROSITE-ProRule" id="PRU01360"/>
    </source>
</evidence>
<gene>
    <name evidence="3" type="ORF">ACFFGT_13920</name>
</gene>
<dbReference type="RefSeq" id="WP_377023147.1">
    <property type="nucleotide sequence ID" value="NZ_JBHLTS010000022.1"/>
</dbReference>
<sequence>MSKIRLLKVFLASLRNNKLMYIALVCMALVMNVRAQETHQAIQVTGTVKDELNLTLPGVTVRNLKTKTASVTNDKGRFTILASRGDSISVSFIGFRTFTTAVKDEINFNITLQAAANSLNEVAVVGYGQQKKISVVGAQSTVNLEDIKQPVANLSATLAGRISGLVGVQRSGLPGQNGADLWIRGISTFNANNNASPLIIIDGVQGRDINGLDAEDISSFTILKDASATAVYGVSGANGVILINTKKGTTGKPVLMFNYNQGITSFTKTPELTDGIEYMMLRNEARLASGQGKEYSNNYINATIKNLDPNLYPNVNWMDALFKSTAQNRRANFSARGGSETATYYVSGAYYDEESLLKTDALQSYDATTKFKRYNFTSNVSMNWTSTTKFDLGVQGYITNTNYPGVSPNDAFADVMQTNPVLYPVMYPGNRVPGVSSAGAQPNPYAEITQTGYQNIFSNQVLSNARLTQDLKFWVPGLSFSALYSFDVYNTHTIARTRRRSWYQINRANPYNDDGSVNLNVIQQGSDQLGFTPLGDANGTRQYYTEASLNYDHSFGKKSHITGLALFNQREQLLNSATDLTGSLPYRSQGLAGRVTYSYDNKYFAEGNFGYNGSENFEPAKKFGFFPSFGVGWVLSNEKFYEPLKDVIDFAKIRYSDGIVGDGGNGGRRFGFLTLVSTTAGGYTFGNGTASGNTGYGGTAITSYGSDVQWAKSHKRDLGLDIQAFRSLFSLTVDVFHERRSGVFLQRASIPALVGLVSAPEGNLGIITNKGIDATIALNPTKIGAFTLDVRGTFTYNRDKVIENDQAPQPYPYMERRGTNYLATFGYVATGLFKDQAEIDAAPTQAALGTVRPGDIRYKDLNGDGKIDANDVTRIGNGDVPTTVYGLGFNLQYKNFYIGLFFQGVAGADRLLSGDGIIPFNNSTGAERSNLFAVAEDRWTPENPNPNAFYPRLAYGNSANKNNAVTSSWWVKNIDFVRLKTADFGYNLPKTLLKTIGFKSARVYVQGLNLLYWSPFKLWDPELNTSNGTAYPNIRTLTLGVQANF</sequence>
<keyword evidence="4" id="KW-1185">Reference proteome</keyword>
<dbReference type="NCBIfam" id="TIGR04056">
    <property type="entry name" value="OMP_RagA_SusC"/>
    <property type="match status" value="1"/>
</dbReference>
<keyword evidence="1" id="KW-0998">Cell outer membrane</keyword>
<dbReference type="Pfam" id="PF13715">
    <property type="entry name" value="CarbopepD_reg_2"/>
    <property type="match status" value="1"/>
</dbReference>
<dbReference type="PROSITE" id="PS52016">
    <property type="entry name" value="TONB_DEPENDENT_REC_3"/>
    <property type="match status" value="1"/>
</dbReference>
<comment type="subcellular location">
    <subcellularLocation>
        <location evidence="1">Cell outer membrane</location>
        <topology evidence="1">Multi-pass membrane protein</topology>
    </subcellularLocation>
</comment>
<dbReference type="Gene3D" id="2.170.130.10">
    <property type="entry name" value="TonB-dependent receptor, plug domain"/>
    <property type="match status" value="1"/>
</dbReference>
<feature type="domain" description="TonB-dependent receptor plug" evidence="2">
    <location>
        <begin position="133"/>
        <end position="240"/>
    </location>
</feature>
<reference evidence="3 4" key="1">
    <citation type="submission" date="2024-09" db="EMBL/GenBank/DDBJ databases">
        <authorList>
            <person name="Sun Q."/>
            <person name="Mori K."/>
        </authorList>
    </citation>
    <scope>NUCLEOTIDE SEQUENCE [LARGE SCALE GENOMIC DNA]</scope>
    <source>
        <strain evidence="3 4">NCAIM B.02415</strain>
    </source>
</reference>
<proteinExistence type="inferred from homology"/>
<dbReference type="EMBL" id="JBHLTS010000022">
    <property type="protein sequence ID" value="MFC0515312.1"/>
    <property type="molecule type" value="Genomic_DNA"/>
</dbReference>
<accession>A0ABV6L784</accession>